<evidence type="ECO:0000313" key="5">
    <source>
        <dbReference type="EMBL" id="KAK9918683.1"/>
    </source>
</evidence>
<dbReference type="SUPFAM" id="SSF55729">
    <property type="entry name" value="Acyl-CoA N-acyltransferases (Nat)"/>
    <property type="match status" value="1"/>
</dbReference>
<dbReference type="Proteomes" id="UP001491310">
    <property type="component" value="Unassembled WGS sequence"/>
</dbReference>
<dbReference type="PANTHER" id="PTHR45896">
    <property type="entry name" value="N-ALPHA-ACETYLTRANSFERASE 30"/>
    <property type="match status" value="1"/>
</dbReference>
<gene>
    <name evidence="5" type="ORF">WJX75_005950</name>
</gene>
<accession>A0ABR2Z3Y8</accession>
<dbReference type="CDD" id="cd04301">
    <property type="entry name" value="NAT_SF"/>
    <property type="match status" value="1"/>
</dbReference>
<organism evidence="5 6">
    <name type="scientific">Coccomyxa subellipsoidea</name>
    <dbReference type="NCBI Taxonomy" id="248742"/>
    <lineage>
        <taxon>Eukaryota</taxon>
        <taxon>Viridiplantae</taxon>
        <taxon>Chlorophyta</taxon>
        <taxon>core chlorophytes</taxon>
        <taxon>Trebouxiophyceae</taxon>
        <taxon>Trebouxiophyceae incertae sedis</taxon>
        <taxon>Coccomyxaceae</taxon>
        <taxon>Coccomyxa</taxon>
    </lineage>
</organism>
<evidence type="ECO:0000256" key="1">
    <source>
        <dbReference type="ARBA" id="ARBA00022679"/>
    </source>
</evidence>
<evidence type="ECO:0000256" key="2">
    <source>
        <dbReference type="ARBA" id="ARBA00023315"/>
    </source>
</evidence>
<dbReference type="PROSITE" id="PS51186">
    <property type="entry name" value="GNAT"/>
    <property type="match status" value="1"/>
</dbReference>
<dbReference type="InterPro" id="IPR044542">
    <property type="entry name" value="NAA30-like"/>
</dbReference>
<dbReference type="EMBL" id="JALJOT010000001">
    <property type="protein sequence ID" value="KAK9918683.1"/>
    <property type="molecule type" value="Genomic_DNA"/>
</dbReference>
<dbReference type="Pfam" id="PF00583">
    <property type="entry name" value="Acetyltransf_1"/>
    <property type="match status" value="1"/>
</dbReference>
<keyword evidence="2" id="KW-0012">Acyltransferase</keyword>
<dbReference type="InterPro" id="IPR016181">
    <property type="entry name" value="Acyl_CoA_acyltransferase"/>
</dbReference>
<comment type="caution">
    <text evidence="5">The sequence shown here is derived from an EMBL/GenBank/DDBJ whole genome shotgun (WGS) entry which is preliminary data.</text>
</comment>
<reference evidence="5 6" key="1">
    <citation type="journal article" date="2024" name="Nat. Commun.">
        <title>Phylogenomics reveals the evolutionary origins of lichenization in chlorophyte algae.</title>
        <authorList>
            <person name="Puginier C."/>
            <person name="Libourel C."/>
            <person name="Otte J."/>
            <person name="Skaloud P."/>
            <person name="Haon M."/>
            <person name="Grisel S."/>
            <person name="Petersen M."/>
            <person name="Berrin J.G."/>
            <person name="Delaux P.M."/>
            <person name="Dal Grande F."/>
            <person name="Keller J."/>
        </authorList>
    </citation>
    <scope>NUCLEOTIDE SEQUENCE [LARGE SCALE GENOMIC DNA]</scope>
    <source>
        <strain evidence="5 6">SAG 216-7</strain>
    </source>
</reference>
<dbReference type="Gene3D" id="3.40.630.30">
    <property type="match status" value="1"/>
</dbReference>
<keyword evidence="1" id="KW-0808">Transferase</keyword>
<feature type="domain" description="N-acetyltransferase" evidence="4">
    <location>
        <begin position="26"/>
        <end position="174"/>
    </location>
</feature>
<dbReference type="InterPro" id="IPR000182">
    <property type="entry name" value="GNAT_dom"/>
</dbReference>
<evidence type="ECO:0000313" key="6">
    <source>
        <dbReference type="Proteomes" id="UP001491310"/>
    </source>
</evidence>
<evidence type="ECO:0000256" key="3">
    <source>
        <dbReference type="ARBA" id="ARBA00024025"/>
    </source>
</evidence>
<comment type="similarity">
    <text evidence="3">Belongs to the acetyltransferase family. MAK3 subfamily.</text>
</comment>
<name>A0ABR2Z3Y8_9CHLO</name>
<evidence type="ECO:0000259" key="4">
    <source>
        <dbReference type="PROSITE" id="PS51186"/>
    </source>
</evidence>
<dbReference type="PANTHER" id="PTHR45896:SF1">
    <property type="entry name" value="N-ALPHA-ACETYLTRANSFERASE 30"/>
    <property type="match status" value="1"/>
</dbReference>
<proteinExistence type="inferred from homology"/>
<sequence>MDKAAESDAMEVGDFERDGTTKNVTIEYRQYGGEQDMHHVMQLVDNELSEPYSIFTYRYFLHNWPKLCWLTFDGAHCFGVVVCKADDHRGAQRGYIAMLVVEDDYRGLGVGTTLVKRAIEEMIAADADEVVLEAEVTNSGALALYRNLGFLRDKRLIRYYMNGADAFRLKLLLPLPPRRQLEHNAVAQMAALNTA</sequence>
<protein>
    <recommendedName>
        <fullName evidence="4">N-acetyltransferase domain-containing protein</fullName>
    </recommendedName>
</protein>
<keyword evidence="6" id="KW-1185">Reference proteome</keyword>